<evidence type="ECO:0000313" key="2">
    <source>
        <dbReference type="EMBL" id="ALS20927.1"/>
    </source>
</evidence>
<dbReference type="EMBL" id="CP013652">
    <property type="protein sequence ID" value="ALS20927.1"/>
    <property type="molecule type" value="Genomic_DNA"/>
</dbReference>
<dbReference type="Pfam" id="PF19767">
    <property type="entry name" value="DUF6254"/>
    <property type="match status" value="1"/>
</dbReference>
<accession>A0A0U2MU73</accession>
<dbReference type="RefSeq" id="WP_235594236.1">
    <property type="nucleotide sequence ID" value="NZ_BJCS01000002.1"/>
</dbReference>
<gene>
    <name evidence="2" type="ORF">IJ22_05400</name>
</gene>
<name>A0A0U2MU73_9BACL</name>
<reference evidence="3" key="1">
    <citation type="submission" date="2015-12" db="EMBL/GenBank/DDBJ databases">
        <title>Complete genome sequences of two moderately thermophilic Paenibacillus species.</title>
        <authorList>
            <person name="Butler R.III."/>
            <person name="Wang J."/>
            <person name="Stark B.C."/>
            <person name="Pombert J.-F."/>
        </authorList>
    </citation>
    <scope>NUCLEOTIDE SEQUENCE [LARGE SCALE GENOMIC DNA]</scope>
    <source>
        <strain evidence="3">32O-Y</strain>
    </source>
</reference>
<organism evidence="2 3">
    <name type="scientific">Paenibacillus naphthalenovorans</name>
    <dbReference type="NCBI Taxonomy" id="162209"/>
    <lineage>
        <taxon>Bacteria</taxon>
        <taxon>Bacillati</taxon>
        <taxon>Bacillota</taxon>
        <taxon>Bacilli</taxon>
        <taxon>Bacillales</taxon>
        <taxon>Paenibacillaceae</taxon>
        <taxon>Paenibacillus</taxon>
    </lineage>
</organism>
<evidence type="ECO:0000256" key="1">
    <source>
        <dbReference type="SAM" id="MobiDB-lite"/>
    </source>
</evidence>
<proteinExistence type="predicted"/>
<dbReference type="Proteomes" id="UP000061660">
    <property type="component" value="Chromosome"/>
</dbReference>
<feature type="compositionally biased region" description="Basic and acidic residues" evidence="1">
    <location>
        <begin position="1"/>
        <end position="12"/>
    </location>
</feature>
<dbReference type="InterPro" id="IPR046221">
    <property type="entry name" value="DUF6254"/>
</dbReference>
<protein>
    <submittedName>
        <fullName evidence="2">Uncharacterized protein</fullName>
    </submittedName>
</protein>
<feature type="region of interest" description="Disordered" evidence="1">
    <location>
        <begin position="1"/>
        <end position="42"/>
    </location>
</feature>
<evidence type="ECO:0000313" key="3">
    <source>
        <dbReference type="Proteomes" id="UP000061660"/>
    </source>
</evidence>
<keyword evidence="3" id="KW-1185">Reference proteome</keyword>
<feature type="compositionally biased region" description="Basic residues" evidence="1">
    <location>
        <begin position="13"/>
        <end position="25"/>
    </location>
</feature>
<sequence length="42" mass="5108">MSHSKRREENQWKIRKQTQRPHGKIKSLAQYSAEYDAEHPKE</sequence>
<dbReference type="PATRIC" id="fig|162209.4.peg.573"/>
<reference evidence="2 3" key="2">
    <citation type="journal article" date="2016" name="Genome Announc.">
        <title>Complete Genome Sequences of Two Interactive Moderate Thermophiles, Paenibacillus napthalenovorans 32O-Y and Paenibacillus sp. 32O-W.</title>
        <authorList>
            <person name="Butler R.R.III."/>
            <person name="Wang J."/>
            <person name="Stark B.C."/>
            <person name="Pombert J.F."/>
        </authorList>
    </citation>
    <scope>NUCLEOTIDE SEQUENCE [LARGE SCALE GENOMIC DNA]</scope>
    <source>
        <strain evidence="2 3">32O-Y</strain>
    </source>
</reference>
<dbReference type="AlphaFoldDB" id="A0A0U2MU73"/>
<dbReference type="KEGG" id="pnp:IJ22_05400"/>